<keyword evidence="2" id="KW-1185">Reference proteome</keyword>
<proteinExistence type="predicted"/>
<dbReference type="RefSeq" id="XP_025576183.1">
    <property type="nucleotide sequence ID" value="XM_025721724.1"/>
</dbReference>
<evidence type="ECO:0000313" key="2">
    <source>
        <dbReference type="Proteomes" id="UP000249402"/>
    </source>
</evidence>
<name>A0A395H261_9EURO</name>
<protein>
    <submittedName>
        <fullName evidence="1">Uncharacterized protein</fullName>
    </submittedName>
</protein>
<dbReference type="EMBL" id="KZ824433">
    <property type="protein sequence ID" value="RAL01856.1"/>
    <property type="molecule type" value="Genomic_DNA"/>
</dbReference>
<sequence>MISSAALSWGFRRIPQGLESDCLIRSMRRTRPKCNTLARRWWVVFLLVTTVYGTQKDRRWESDLSWTGWALLFRASLVC</sequence>
<dbReference type="VEuPathDB" id="FungiDB:BO80DRAFT_44909"/>
<accession>A0A395H261</accession>
<gene>
    <name evidence="1" type="ORF">BO80DRAFT_44909</name>
</gene>
<dbReference type="Proteomes" id="UP000249402">
    <property type="component" value="Unassembled WGS sequence"/>
</dbReference>
<dbReference type="AlphaFoldDB" id="A0A395H261"/>
<organism evidence="1 2">
    <name type="scientific">Aspergillus ibericus CBS 121593</name>
    <dbReference type="NCBI Taxonomy" id="1448316"/>
    <lineage>
        <taxon>Eukaryota</taxon>
        <taxon>Fungi</taxon>
        <taxon>Dikarya</taxon>
        <taxon>Ascomycota</taxon>
        <taxon>Pezizomycotina</taxon>
        <taxon>Eurotiomycetes</taxon>
        <taxon>Eurotiomycetidae</taxon>
        <taxon>Eurotiales</taxon>
        <taxon>Aspergillaceae</taxon>
        <taxon>Aspergillus</taxon>
        <taxon>Aspergillus subgen. Circumdati</taxon>
    </lineage>
</organism>
<reference evidence="1 2" key="1">
    <citation type="submission" date="2018-02" db="EMBL/GenBank/DDBJ databases">
        <title>The genomes of Aspergillus section Nigri reveals drivers in fungal speciation.</title>
        <authorList>
            <consortium name="DOE Joint Genome Institute"/>
            <person name="Vesth T.C."/>
            <person name="Nybo J."/>
            <person name="Theobald S."/>
            <person name="Brandl J."/>
            <person name="Frisvad J.C."/>
            <person name="Nielsen K.F."/>
            <person name="Lyhne E.K."/>
            <person name="Kogle M.E."/>
            <person name="Kuo A."/>
            <person name="Riley R."/>
            <person name="Clum A."/>
            <person name="Nolan M."/>
            <person name="Lipzen A."/>
            <person name="Salamov A."/>
            <person name="Henrissat B."/>
            <person name="Wiebenga A."/>
            <person name="De vries R.P."/>
            <person name="Grigoriev I.V."/>
            <person name="Mortensen U.H."/>
            <person name="Andersen M.R."/>
            <person name="Baker S.E."/>
        </authorList>
    </citation>
    <scope>NUCLEOTIDE SEQUENCE [LARGE SCALE GENOMIC DNA]</scope>
    <source>
        <strain evidence="1 2">CBS 121593</strain>
    </source>
</reference>
<dbReference type="GeneID" id="37226589"/>
<evidence type="ECO:0000313" key="1">
    <source>
        <dbReference type="EMBL" id="RAL01856.1"/>
    </source>
</evidence>